<feature type="compositionally biased region" description="Basic and acidic residues" evidence="3">
    <location>
        <begin position="73"/>
        <end position="88"/>
    </location>
</feature>
<dbReference type="Proteomes" id="UP000642107">
    <property type="component" value="Unassembled WGS sequence"/>
</dbReference>
<protein>
    <submittedName>
        <fullName evidence="4">SDR family oxidoreductase</fullName>
    </submittedName>
</protein>
<gene>
    <name evidence="4" type="ORF">IGS67_08840</name>
</gene>
<evidence type="ECO:0000256" key="2">
    <source>
        <dbReference type="ARBA" id="ARBA00023002"/>
    </source>
</evidence>
<evidence type="ECO:0000256" key="1">
    <source>
        <dbReference type="ARBA" id="ARBA00006484"/>
    </source>
</evidence>
<dbReference type="PANTHER" id="PTHR42901:SF1">
    <property type="entry name" value="ALCOHOL DEHYDROGENASE"/>
    <property type="match status" value="1"/>
</dbReference>
<accession>A0ABR9DR28</accession>
<dbReference type="PANTHER" id="PTHR42901">
    <property type="entry name" value="ALCOHOL DEHYDROGENASE"/>
    <property type="match status" value="1"/>
</dbReference>
<evidence type="ECO:0000313" key="5">
    <source>
        <dbReference type="Proteomes" id="UP000642107"/>
    </source>
</evidence>
<evidence type="ECO:0000313" key="4">
    <source>
        <dbReference type="EMBL" id="MBD9699592.1"/>
    </source>
</evidence>
<proteinExistence type="inferred from homology"/>
<comment type="caution">
    <text evidence="4">The sequence shown here is derived from an EMBL/GenBank/DDBJ whole genome shotgun (WGS) entry which is preliminary data.</text>
</comment>
<dbReference type="Gene3D" id="3.40.50.720">
    <property type="entry name" value="NAD(P)-binding Rossmann-like Domain"/>
    <property type="match status" value="1"/>
</dbReference>
<name>A0ABR9DR28_9MICO</name>
<dbReference type="PRINTS" id="PR00081">
    <property type="entry name" value="GDHRDH"/>
</dbReference>
<evidence type="ECO:0000256" key="3">
    <source>
        <dbReference type="SAM" id="MobiDB-lite"/>
    </source>
</evidence>
<dbReference type="InterPro" id="IPR036291">
    <property type="entry name" value="NAD(P)-bd_dom_sf"/>
</dbReference>
<dbReference type="SUPFAM" id="SSF51735">
    <property type="entry name" value="NAD(P)-binding Rossmann-fold domains"/>
    <property type="match status" value="1"/>
</dbReference>
<keyword evidence="5" id="KW-1185">Reference proteome</keyword>
<dbReference type="InterPro" id="IPR002347">
    <property type="entry name" value="SDR_fam"/>
</dbReference>
<reference evidence="4 5" key="1">
    <citation type="submission" date="2020-09" db="EMBL/GenBank/DDBJ databases">
        <title>Flavimobilis rhizosphaerae sp. nov., isolated from rhizosphere soil of Spartina alterniflora.</title>
        <authorList>
            <person name="Hanqin C."/>
        </authorList>
    </citation>
    <scope>NUCLEOTIDE SEQUENCE [LARGE SCALE GENOMIC DNA]</scope>
    <source>
        <strain evidence="4 5">GY 10621</strain>
    </source>
</reference>
<keyword evidence="2" id="KW-0560">Oxidoreductase</keyword>
<dbReference type="Pfam" id="PF00106">
    <property type="entry name" value="adh_short"/>
    <property type="match status" value="1"/>
</dbReference>
<dbReference type="EMBL" id="JACZDF010000004">
    <property type="protein sequence ID" value="MBD9699592.1"/>
    <property type="molecule type" value="Genomic_DNA"/>
</dbReference>
<organism evidence="4 5">
    <name type="scientific">Flavimobilis rhizosphaerae</name>
    <dbReference type="NCBI Taxonomy" id="2775421"/>
    <lineage>
        <taxon>Bacteria</taxon>
        <taxon>Bacillati</taxon>
        <taxon>Actinomycetota</taxon>
        <taxon>Actinomycetes</taxon>
        <taxon>Micrococcales</taxon>
        <taxon>Jonesiaceae</taxon>
        <taxon>Flavimobilis</taxon>
    </lineage>
</organism>
<feature type="region of interest" description="Disordered" evidence="3">
    <location>
        <begin position="53"/>
        <end position="102"/>
    </location>
</feature>
<comment type="similarity">
    <text evidence="1">Belongs to the short-chain dehydrogenases/reductases (SDR) family.</text>
</comment>
<sequence>MRLVRDEIAGRVRDLLSDHAGEAPARPANPYDVDPETSADLRIADAATPVGIESVADGRSVPLPAATADETADDLHDEHLDDTIERLPTRAGRRRASRPAPPRLRAVVTGASSGIGRATVELLRAAGWEVFALARRADRLSELATRTGATAVVCDVTDDASVAAAVARVTADGPLNAVVNVAGGALGTDSVADADLDRWRRMYETNVLGTLRLTRALLPSLRESGRGDVVVLTSTAAHDTYPGGAGYVAAKHAERVIASTLRLELVGEPVRVIEIAPGMVATEEFSLVRYDGDAEKAAAVYAGVDSPLVAEDVADAIVWTLTRPHHVNIDSMIIRPRAQASNTLVARREA</sequence>